<organism evidence="2 3">
    <name type="scientific">Knufia peltigerae</name>
    <dbReference type="NCBI Taxonomy" id="1002370"/>
    <lineage>
        <taxon>Eukaryota</taxon>
        <taxon>Fungi</taxon>
        <taxon>Dikarya</taxon>
        <taxon>Ascomycota</taxon>
        <taxon>Pezizomycotina</taxon>
        <taxon>Eurotiomycetes</taxon>
        <taxon>Chaetothyriomycetidae</taxon>
        <taxon>Chaetothyriales</taxon>
        <taxon>Trichomeriaceae</taxon>
        <taxon>Knufia</taxon>
    </lineage>
</organism>
<evidence type="ECO:0000259" key="1">
    <source>
        <dbReference type="Pfam" id="PF08450"/>
    </source>
</evidence>
<evidence type="ECO:0000313" key="3">
    <source>
        <dbReference type="Proteomes" id="UP001172681"/>
    </source>
</evidence>
<comment type="caution">
    <text evidence="2">The sequence shown here is derived from an EMBL/GenBank/DDBJ whole genome shotgun (WGS) entry which is preliminary data.</text>
</comment>
<keyword evidence="3" id="KW-1185">Reference proteome</keyword>
<dbReference type="Proteomes" id="UP001172681">
    <property type="component" value="Unassembled WGS sequence"/>
</dbReference>
<reference evidence="2" key="1">
    <citation type="submission" date="2022-10" db="EMBL/GenBank/DDBJ databases">
        <title>Culturing micro-colonial fungi from biological soil crusts in the Mojave desert and describing Neophaeococcomyces mojavensis, and introducing the new genera and species Taxawa tesnikishii.</title>
        <authorList>
            <person name="Kurbessoian T."/>
            <person name="Stajich J.E."/>
        </authorList>
    </citation>
    <scope>NUCLEOTIDE SEQUENCE</scope>
    <source>
        <strain evidence="2">TK_35</strain>
    </source>
</reference>
<dbReference type="AlphaFoldDB" id="A0AA38XRB2"/>
<evidence type="ECO:0000313" key="2">
    <source>
        <dbReference type="EMBL" id="KAJ9618125.1"/>
    </source>
</evidence>
<dbReference type="EMBL" id="JAPDRN010000145">
    <property type="protein sequence ID" value="KAJ9618125.1"/>
    <property type="molecule type" value="Genomic_DNA"/>
</dbReference>
<feature type="domain" description="SMP-30/Gluconolactonase/LRE-like region" evidence="1">
    <location>
        <begin position="144"/>
        <end position="325"/>
    </location>
</feature>
<gene>
    <name evidence="2" type="ORF">H2204_013172</name>
</gene>
<dbReference type="SUPFAM" id="SSF63829">
    <property type="entry name" value="Calcium-dependent phosphotriesterase"/>
    <property type="match status" value="1"/>
</dbReference>
<dbReference type="InterPro" id="IPR052988">
    <property type="entry name" value="Oryzine_lactonohydrolase"/>
</dbReference>
<proteinExistence type="predicted"/>
<sequence>MSPQTEPSFIQHHPLFSNIVGKDASFQLLCESELPLFHEACVFDQREHGIFVTSNQLNNDAGHECPDTNDKHVKLLCIRDNSVGKAEVEEISFPGSERAMLNGGVNFGPDSILLCAQGSKDPSDLSGIISLTTSPHAHEAPRVLVNTFHGIPFNSVNDVVVSPTDGSIWFTDPSYGHAQGIRGAPQLPNQVYRYEPHTKTVRAVADGFVRPNGLCFSPDLRTLYVTDTGAIHGSPDVPVDLSGPSHIYAFDVVHAVADGSLPEEPFLANKRLFAYAPGRFPDGIKCDLEGNVYAGCGDGIEVWNKAGVQIGTMAIPGGVANFCFGRGGVIYACNETRLWKISLVDNVKGALLGI</sequence>
<dbReference type="InterPro" id="IPR011042">
    <property type="entry name" value="6-blade_b-propeller_TolB-like"/>
</dbReference>
<dbReference type="PANTHER" id="PTHR47064">
    <property type="entry name" value="PUTATIVE (AFU_ORTHOLOGUE AFUA_1G08990)-RELATED"/>
    <property type="match status" value="1"/>
</dbReference>
<protein>
    <recommendedName>
        <fullName evidence="1">SMP-30/Gluconolactonase/LRE-like region domain-containing protein</fullName>
    </recommendedName>
</protein>
<dbReference type="Gene3D" id="2.120.10.30">
    <property type="entry name" value="TolB, C-terminal domain"/>
    <property type="match status" value="1"/>
</dbReference>
<name>A0AA38XRB2_9EURO</name>
<dbReference type="Pfam" id="PF08450">
    <property type="entry name" value="SGL"/>
    <property type="match status" value="1"/>
</dbReference>
<dbReference type="InterPro" id="IPR013658">
    <property type="entry name" value="SGL"/>
</dbReference>
<dbReference type="PANTHER" id="PTHR47064:SF2">
    <property type="entry name" value="SMP-30_GLUCONOLACTONASE_LRE-LIKE REGION DOMAIN-CONTAINING PROTEIN-RELATED"/>
    <property type="match status" value="1"/>
</dbReference>
<accession>A0AA38XRB2</accession>